<keyword evidence="6" id="KW-0547">Nucleotide-binding</keyword>
<evidence type="ECO:0000256" key="11">
    <source>
        <dbReference type="ARBA" id="ARBA00023157"/>
    </source>
</evidence>
<dbReference type="GO" id="GO:0007166">
    <property type="term" value="P:cell surface receptor signaling pathway"/>
    <property type="evidence" value="ECO:0007669"/>
    <property type="project" value="InterPro"/>
</dbReference>
<dbReference type="CDD" id="cd14066">
    <property type="entry name" value="STKc_IRAK"/>
    <property type="match status" value="1"/>
</dbReference>
<dbReference type="Gene3D" id="1.10.510.10">
    <property type="entry name" value="Transferase(Phosphotransferase) domain 1"/>
    <property type="match status" value="1"/>
</dbReference>
<evidence type="ECO:0000256" key="12">
    <source>
        <dbReference type="ARBA" id="ARBA00023180"/>
    </source>
</evidence>
<dbReference type="GO" id="GO:0005886">
    <property type="term" value="C:plasma membrane"/>
    <property type="evidence" value="ECO:0007669"/>
    <property type="project" value="TreeGrafter"/>
</dbReference>
<dbReference type="InterPro" id="IPR045274">
    <property type="entry name" value="WAK-like"/>
</dbReference>
<comment type="caution">
    <text evidence="17">The sequence shown here is derived from an EMBL/GenBank/DDBJ whole genome shotgun (WGS) entry which is preliminary data.</text>
</comment>
<dbReference type="SUPFAM" id="SSF56112">
    <property type="entry name" value="Protein kinase-like (PK-like)"/>
    <property type="match status" value="1"/>
</dbReference>
<feature type="domain" description="Protein kinase" evidence="16">
    <location>
        <begin position="351"/>
        <end position="624"/>
    </location>
</feature>
<evidence type="ECO:0000256" key="2">
    <source>
        <dbReference type="ARBA" id="ARBA00022527"/>
    </source>
</evidence>
<dbReference type="SMART" id="SM00220">
    <property type="entry name" value="S_TKc"/>
    <property type="match status" value="1"/>
</dbReference>
<keyword evidence="2" id="KW-0723">Serine/threonine-protein kinase</keyword>
<evidence type="ECO:0000256" key="14">
    <source>
        <dbReference type="ARBA" id="ARBA00047951"/>
    </source>
</evidence>
<keyword evidence="10" id="KW-0472">Membrane</keyword>
<dbReference type="PROSITE" id="PS00108">
    <property type="entry name" value="PROTEIN_KINASE_ST"/>
    <property type="match status" value="1"/>
</dbReference>
<sequence length="666" mass="74065">MKLFQAYIYLLFFLILLTPTSTAIPNYAKKGCDDTCGNNVAIPYPFGIGADCAINQWYTIYCNNSTPYLTSLNHLEVLGVNLEDQTITVNTPTVSYCQNPAQNSSQTMSIDLGTTPFLFSKLHNKFVLEGCGTAAMMDNGTVITGCSTSCLNNDTSTDFTERNKCFGISCCQAAIPHYLKSYSMNVTGLGGDGGCGFGFLVDEDSYVNGRFSIAVNNAVVPVSLLWTVTSSDTLVCCRRGPSIRKLEVNTGNGNSVKSRKCPLYNNIYKGNPYLYDGCEGVSTSMGVLLLVTTSYTLYKWIKKTKEKRQRKRFFKRNGGLLLKQQQEADPSLVGKTIHFTSRELEKATDNFNKNRILGRGGQGTVYKGMLVDGRTVAIKKSKVVDESQLEQFINEVVILSQVNHRNVVKLLGCCLETDVPLLVSEFVSNGTLYDCLHNKTDEFPVSLNMRLQIATEIAGALAYLHSATSIPIYHRDIKTTNILLDEKYRAKVSDFGTSRFVSIEQTHLTTLVKGTFGYLDPEYFRSSQFTEKSDVYSFGVVLVELLTRERPISLTKFGENRSLATHFMLAMEEGHAMSIFDAVLIKEGTRDELLSLASLAMRCLNLNGKYRPTMKEVAIELENIRTSHIPSTVQTCTTPDVYGEEVLMLTYGESSRFLSFNDNRSQ</sequence>
<evidence type="ECO:0000256" key="5">
    <source>
        <dbReference type="ARBA" id="ARBA00022729"/>
    </source>
</evidence>
<gene>
    <name evidence="17" type="ORF">E3N88_01494</name>
</gene>
<evidence type="ECO:0000256" key="15">
    <source>
        <dbReference type="SAM" id="SignalP"/>
    </source>
</evidence>
<name>A0A5N6Q3E6_9ASTR</name>
<dbReference type="InterPro" id="IPR000719">
    <property type="entry name" value="Prot_kinase_dom"/>
</dbReference>
<dbReference type="InterPro" id="IPR025287">
    <property type="entry name" value="WAK_GUB"/>
</dbReference>
<evidence type="ECO:0000313" key="18">
    <source>
        <dbReference type="Proteomes" id="UP000326396"/>
    </source>
</evidence>
<evidence type="ECO:0000256" key="1">
    <source>
        <dbReference type="ARBA" id="ARBA00004479"/>
    </source>
</evidence>
<keyword evidence="9" id="KW-1133">Transmembrane helix</keyword>
<dbReference type="PANTHER" id="PTHR27005:SF388">
    <property type="entry name" value="MITOGEN-ACTIVATED PROTEIN (MAP) KINASE KINASE KINASE 10-RELATED"/>
    <property type="match status" value="1"/>
</dbReference>
<comment type="catalytic activity">
    <reaction evidence="13">
        <text>L-seryl-[protein] + ATP = O-phospho-L-seryl-[protein] + ADP + H(+)</text>
        <dbReference type="Rhea" id="RHEA:17989"/>
        <dbReference type="Rhea" id="RHEA-COMP:9863"/>
        <dbReference type="Rhea" id="RHEA-COMP:11604"/>
        <dbReference type="ChEBI" id="CHEBI:15378"/>
        <dbReference type="ChEBI" id="CHEBI:29999"/>
        <dbReference type="ChEBI" id="CHEBI:30616"/>
        <dbReference type="ChEBI" id="CHEBI:83421"/>
        <dbReference type="ChEBI" id="CHEBI:456216"/>
    </reaction>
</comment>
<comment type="subcellular location">
    <subcellularLocation>
        <location evidence="1">Membrane</location>
        <topology evidence="1">Single-pass type I membrane protein</topology>
    </subcellularLocation>
</comment>
<organism evidence="17 18">
    <name type="scientific">Mikania micrantha</name>
    <name type="common">bitter vine</name>
    <dbReference type="NCBI Taxonomy" id="192012"/>
    <lineage>
        <taxon>Eukaryota</taxon>
        <taxon>Viridiplantae</taxon>
        <taxon>Streptophyta</taxon>
        <taxon>Embryophyta</taxon>
        <taxon>Tracheophyta</taxon>
        <taxon>Spermatophyta</taxon>
        <taxon>Magnoliopsida</taxon>
        <taxon>eudicotyledons</taxon>
        <taxon>Gunneridae</taxon>
        <taxon>Pentapetalae</taxon>
        <taxon>asterids</taxon>
        <taxon>campanulids</taxon>
        <taxon>Asterales</taxon>
        <taxon>Asteraceae</taxon>
        <taxon>Asteroideae</taxon>
        <taxon>Heliantheae alliance</taxon>
        <taxon>Eupatorieae</taxon>
        <taxon>Mikania</taxon>
    </lineage>
</organism>
<dbReference type="AlphaFoldDB" id="A0A5N6Q3E6"/>
<evidence type="ECO:0000313" key="17">
    <source>
        <dbReference type="EMBL" id="KAD7478358.1"/>
    </source>
</evidence>
<dbReference type="GO" id="GO:0030247">
    <property type="term" value="F:polysaccharide binding"/>
    <property type="evidence" value="ECO:0007669"/>
    <property type="project" value="InterPro"/>
</dbReference>
<dbReference type="InterPro" id="IPR008271">
    <property type="entry name" value="Ser/Thr_kinase_AS"/>
</dbReference>
<dbReference type="GO" id="GO:0005524">
    <property type="term" value="F:ATP binding"/>
    <property type="evidence" value="ECO:0007669"/>
    <property type="project" value="UniProtKB-KW"/>
</dbReference>
<protein>
    <recommendedName>
        <fullName evidence="16">Protein kinase domain-containing protein</fullName>
    </recommendedName>
</protein>
<evidence type="ECO:0000256" key="10">
    <source>
        <dbReference type="ARBA" id="ARBA00023136"/>
    </source>
</evidence>
<keyword evidence="5 15" id="KW-0732">Signal</keyword>
<dbReference type="InterPro" id="IPR011009">
    <property type="entry name" value="Kinase-like_dom_sf"/>
</dbReference>
<dbReference type="PROSITE" id="PS50011">
    <property type="entry name" value="PROTEIN_KINASE_DOM"/>
    <property type="match status" value="1"/>
</dbReference>
<evidence type="ECO:0000256" key="3">
    <source>
        <dbReference type="ARBA" id="ARBA00022679"/>
    </source>
</evidence>
<evidence type="ECO:0000256" key="7">
    <source>
        <dbReference type="ARBA" id="ARBA00022777"/>
    </source>
</evidence>
<keyword evidence="4" id="KW-0812">Transmembrane</keyword>
<keyword evidence="7" id="KW-0418">Kinase</keyword>
<dbReference type="Proteomes" id="UP000326396">
    <property type="component" value="Linkage Group LG1"/>
</dbReference>
<dbReference type="FunFam" id="3.30.200.20:FF:000043">
    <property type="entry name" value="Wall-associated receptor kinase 2"/>
    <property type="match status" value="1"/>
</dbReference>
<proteinExistence type="predicted"/>
<reference evidence="17 18" key="1">
    <citation type="submission" date="2019-05" db="EMBL/GenBank/DDBJ databases">
        <title>Mikania micrantha, genome provides insights into the molecular mechanism of rapid growth.</title>
        <authorList>
            <person name="Liu B."/>
        </authorList>
    </citation>
    <scope>NUCLEOTIDE SEQUENCE [LARGE SCALE GENOMIC DNA]</scope>
    <source>
        <strain evidence="17">NLD-2019</strain>
        <tissue evidence="17">Leaf</tissue>
    </source>
</reference>
<dbReference type="Pfam" id="PF00069">
    <property type="entry name" value="Pkinase"/>
    <property type="match status" value="1"/>
</dbReference>
<dbReference type="OrthoDB" id="4062651at2759"/>
<dbReference type="GO" id="GO:0004674">
    <property type="term" value="F:protein serine/threonine kinase activity"/>
    <property type="evidence" value="ECO:0007669"/>
    <property type="project" value="UniProtKB-KW"/>
</dbReference>
<dbReference type="Gene3D" id="3.30.200.20">
    <property type="entry name" value="Phosphorylase Kinase, domain 1"/>
    <property type="match status" value="1"/>
</dbReference>
<evidence type="ECO:0000256" key="13">
    <source>
        <dbReference type="ARBA" id="ARBA00047558"/>
    </source>
</evidence>
<evidence type="ECO:0000259" key="16">
    <source>
        <dbReference type="PROSITE" id="PS50011"/>
    </source>
</evidence>
<dbReference type="EMBL" id="SZYD01000001">
    <property type="protein sequence ID" value="KAD7478358.1"/>
    <property type="molecule type" value="Genomic_DNA"/>
</dbReference>
<dbReference type="Pfam" id="PF13947">
    <property type="entry name" value="GUB_WAK_bind"/>
    <property type="match status" value="1"/>
</dbReference>
<keyword evidence="11" id="KW-1015">Disulfide bond</keyword>
<dbReference type="FunFam" id="1.10.510.10:FF:000084">
    <property type="entry name" value="Wall-associated receptor kinase 2"/>
    <property type="match status" value="1"/>
</dbReference>
<keyword evidence="12" id="KW-0325">Glycoprotein</keyword>
<keyword evidence="3" id="KW-0808">Transferase</keyword>
<evidence type="ECO:0000256" key="6">
    <source>
        <dbReference type="ARBA" id="ARBA00022741"/>
    </source>
</evidence>
<dbReference type="PANTHER" id="PTHR27005">
    <property type="entry name" value="WALL-ASSOCIATED RECEPTOR KINASE-LIKE 21"/>
    <property type="match status" value="1"/>
</dbReference>
<evidence type="ECO:0000256" key="8">
    <source>
        <dbReference type="ARBA" id="ARBA00022840"/>
    </source>
</evidence>
<feature type="chain" id="PRO_5024357197" description="Protein kinase domain-containing protein" evidence="15">
    <location>
        <begin position="24"/>
        <end position="666"/>
    </location>
</feature>
<accession>A0A5N6Q3E6</accession>
<feature type="signal peptide" evidence="15">
    <location>
        <begin position="1"/>
        <end position="23"/>
    </location>
</feature>
<keyword evidence="18" id="KW-1185">Reference proteome</keyword>
<comment type="catalytic activity">
    <reaction evidence="14">
        <text>L-threonyl-[protein] + ATP = O-phospho-L-threonyl-[protein] + ADP + H(+)</text>
        <dbReference type="Rhea" id="RHEA:46608"/>
        <dbReference type="Rhea" id="RHEA-COMP:11060"/>
        <dbReference type="Rhea" id="RHEA-COMP:11605"/>
        <dbReference type="ChEBI" id="CHEBI:15378"/>
        <dbReference type="ChEBI" id="CHEBI:30013"/>
        <dbReference type="ChEBI" id="CHEBI:30616"/>
        <dbReference type="ChEBI" id="CHEBI:61977"/>
        <dbReference type="ChEBI" id="CHEBI:456216"/>
    </reaction>
</comment>
<keyword evidence="8" id="KW-0067">ATP-binding</keyword>
<evidence type="ECO:0000256" key="4">
    <source>
        <dbReference type="ARBA" id="ARBA00022692"/>
    </source>
</evidence>
<evidence type="ECO:0000256" key="9">
    <source>
        <dbReference type="ARBA" id="ARBA00022989"/>
    </source>
</evidence>